<accession>A0ABT0QH89</accession>
<keyword evidence="1" id="KW-0472">Membrane</keyword>
<dbReference type="EMBL" id="JAMFLZ010000007">
    <property type="protein sequence ID" value="MCL6296270.1"/>
    <property type="molecule type" value="Genomic_DNA"/>
</dbReference>
<keyword evidence="1" id="KW-1133">Transmembrane helix</keyword>
<reference evidence="2" key="1">
    <citation type="submission" date="2022-05" db="EMBL/GenBank/DDBJ databases">
        <authorList>
            <person name="Park J.-S."/>
        </authorList>
    </citation>
    <scope>NUCLEOTIDE SEQUENCE</scope>
    <source>
        <strain evidence="2">2012CJ34-3</strain>
    </source>
</reference>
<evidence type="ECO:0000256" key="1">
    <source>
        <dbReference type="SAM" id="Phobius"/>
    </source>
</evidence>
<organism evidence="2 3">
    <name type="scientific">Jejuia spongiicola</name>
    <dbReference type="NCBI Taxonomy" id="2942207"/>
    <lineage>
        <taxon>Bacteria</taxon>
        <taxon>Pseudomonadati</taxon>
        <taxon>Bacteroidota</taxon>
        <taxon>Flavobacteriia</taxon>
        <taxon>Flavobacteriales</taxon>
        <taxon>Flavobacteriaceae</taxon>
        <taxon>Jejuia</taxon>
    </lineage>
</organism>
<keyword evidence="3" id="KW-1185">Reference proteome</keyword>
<gene>
    <name evidence="2" type="ORF">M3P09_14755</name>
</gene>
<protein>
    <submittedName>
        <fullName evidence="2">DUF4236 domain-containing protein</fullName>
    </submittedName>
</protein>
<dbReference type="Proteomes" id="UP001165381">
    <property type="component" value="Unassembled WGS sequence"/>
</dbReference>
<dbReference type="RefSeq" id="WP_249973734.1">
    <property type="nucleotide sequence ID" value="NZ_JAMFLZ010000007.1"/>
</dbReference>
<evidence type="ECO:0000313" key="2">
    <source>
        <dbReference type="EMBL" id="MCL6296270.1"/>
    </source>
</evidence>
<evidence type="ECO:0000313" key="3">
    <source>
        <dbReference type="Proteomes" id="UP001165381"/>
    </source>
</evidence>
<name>A0ABT0QH89_9FLAO</name>
<keyword evidence="1" id="KW-0812">Transmembrane</keyword>
<proteinExistence type="predicted"/>
<sequence length="174" mass="19105">MGFRFNKRIKLGKGLGLNVSKSGVRPSYRNKSGSVSSKGFSVKTGIPGVTYRKAFSKSKSSGCLLIFILFLLLGSALTIVSCKNEVSKPVNQWYQGGTLHKSKIIEWKKASDKNKLATCGDFCANIYKDNSIDEIKIIARNLMICIDEAVKDIQTADKSEVSEIASMCLILIEN</sequence>
<feature type="transmembrane region" description="Helical" evidence="1">
    <location>
        <begin position="62"/>
        <end position="80"/>
    </location>
</feature>
<comment type="caution">
    <text evidence="2">The sequence shown here is derived from an EMBL/GenBank/DDBJ whole genome shotgun (WGS) entry which is preliminary data.</text>
</comment>